<feature type="transmembrane region" description="Helical" evidence="7">
    <location>
        <begin position="224"/>
        <end position="246"/>
    </location>
</feature>
<keyword evidence="9" id="KW-1185">Reference proteome</keyword>
<keyword evidence="6 7" id="KW-0472">Membrane</keyword>
<dbReference type="RefSeq" id="XP_040643597.1">
    <property type="nucleotide sequence ID" value="XM_040779890.1"/>
</dbReference>
<dbReference type="HOGENOM" id="CLU_021611_3_0_1"/>
<dbReference type="GO" id="GO:0005886">
    <property type="term" value="C:plasma membrane"/>
    <property type="evidence" value="ECO:0007669"/>
    <property type="project" value="TreeGrafter"/>
</dbReference>
<evidence type="ECO:0008006" key="10">
    <source>
        <dbReference type="Google" id="ProtNLM"/>
    </source>
</evidence>
<dbReference type="GO" id="GO:0034257">
    <property type="term" value="F:nicotinamide riboside transmembrane transporter activity"/>
    <property type="evidence" value="ECO:0007669"/>
    <property type="project" value="TreeGrafter"/>
</dbReference>
<sequence>MNRIRRWLRPDPQSSYQPVEVAGEADDFENRSLLSQSSHVPPFSRVEYGIFFLLGVSMLWAWNMFLAAAPYFRHRLQSDDWAATHYQPAILSVSTVTNLVTAFILAKVQKGASYPRRIVLSLLINLTVFTILAFSTILMEDVAVGTYFNFLMITVFGASLATGINQNGMFAYVSGFGREEYTQAIMAGQGVAGVLPSIVQILTQLVTPGPSGDLEAPQGSAKSAFIYFITATLVSSSSLLAFLYLVKQSSGRASVLPANDDELILSEHVDRKTVGLWDLFKKLRWNALAVFLVYMITMMAPVYTVMIESVHNDAGRSRLLEPSVFIPLAFLIWNSGDLIGRMIVLVPHLSLAHHPLTLFISAACRLGFIPLYLLCNIHGRGAVVQSDFFYLFIVQLLFGITNGYLGSNCMMGTNYWILPEEREPAGGFMSMMLVGGLTAGSLLSFLAAG</sequence>
<keyword evidence="3" id="KW-0813">Transport</keyword>
<feature type="transmembrane region" description="Helical" evidence="7">
    <location>
        <begin position="118"/>
        <end position="138"/>
    </location>
</feature>
<dbReference type="PRINTS" id="PR01130">
    <property type="entry name" value="DERENTRNSPRT"/>
</dbReference>
<proteinExistence type="inferred from homology"/>
<comment type="subcellular location">
    <subcellularLocation>
        <location evidence="1">Membrane</location>
        <topology evidence="1">Multi-pass membrane protein</topology>
    </subcellularLocation>
</comment>
<protein>
    <recommendedName>
        <fullName evidence="10">Nucleoside transporter-domain-containing protein</fullName>
    </recommendedName>
</protein>
<feature type="transmembrane region" description="Helical" evidence="7">
    <location>
        <begin position="48"/>
        <end position="69"/>
    </location>
</feature>
<dbReference type="PIRSF" id="PIRSF016379">
    <property type="entry name" value="ENT"/>
    <property type="match status" value="1"/>
</dbReference>
<dbReference type="AlphaFoldDB" id="A0A017STG6"/>
<feature type="transmembrane region" description="Helical" evidence="7">
    <location>
        <begin position="89"/>
        <end position="106"/>
    </location>
</feature>
<dbReference type="InterPro" id="IPR036259">
    <property type="entry name" value="MFS_trans_sf"/>
</dbReference>
<dbReference type="SUPFAM" id="SSF103473">
    <property type="entry name" value="MFS general substrate transporter"/>
    <property type="match status" value="1"/>
</dbReference>
<keyword evidence="5 7" id="KW-1133">Transmembrane helix</keyword>
<dbReference type="InterPro" id="IPR002259">
    <property type="entry name" value="Eqnu_transpt"/>
</dbReference>
<dbReference type="EMBL" id="KK088411">
    <property type="protein sequence ID" value="EYE99909.1"/>
    <property type="molecule type" value="Genomic_DNA"/>
</dbReference>
<evidence type="ECO:0000313" key="9">
    <source>
        <dbReference type="Proteomes" id="UP000019804"/>
    </source>
</evidence>
<feature type="transmembrane region" description="Helical" evidence="7">
    <location>
        <begin position="387"/>
        <end position="405"/>
    </location>
</feature>
<dbReference type="Proteomes" id="UP000019804">
    <property type="component" value="Unassembled WGS sequence"/>
</dbReference>
<accession>A0A017STG6</accession>
<keyword evidence="4 7" id="KW-0812">Transmembrane</keyword>
<evidence type="ECO:0000256" key="6">
    <source>
        <dbReference type="ARBA" id="ARBA00023136"/>
    </source>
</evidence>
<dbReference type="PANTHER" id="PTHR10332">
    <property type="entry name" value="EQUILIBRATIVE NUCLEOSIDE TRANSPORTER"/>
    <property type="match status" value="1"/>
</dbReference>
<evidence type="ECO:0000256" key="1">
    <source>
        <dbReference type="ARBA" id="ARBA00004141"/>
    </source>
</evidence>
<reference evidence="9" key="1">
    <citation type="journal article" date="2014" name="Nat. Commun.">
        <title>Genomic adaptations of the halophilic Dead Sea filamentous fungus Eurotium rubrum.</title>
        <authorList>
            <person name="Kis-Papo T."/>
            <person name="Weig A.R."/>
            <person name="Riley R."/>
            <person name="Persoh D."/>
            <person name="Salamov A."/>
            <person name="Sun H."/>
            <person name="Lipzen A."/>
            <person name="Wasser S.P."/>
            <person name="Rambold G."/>
            <person name="Grigoriev I.V."/>
            <person name="Nevo E."/>
        </authorList>
    </citation>
    <scope>NUCLEOTIDE SEQUENCE [LARGE SCALE GENOMIC DNA]</scope>
    <source>
        <strain evidence="9">CBS 135680</strain>
    </source>
</reference>
<dbReference type="OrthoDB" id="46396at2759"/>
<comment type="similarity">
    <text evidence="2">Belongs to the SLC29A/ENT transporter (TC 2.A.57) family.</text>
</comment>
<feature type="transmembrane region" description="Helical" evidence="7">
    <location>
        <begin position="356"/>
        <end position="375"/>
    </location>
</feature>
<evidence type="ECO:0000256" key="4">
    <source>
        <dbReference type="ARBA" id="ARBA00022692"/>
    </source>
</evidence>
<evidence type="ECO:0000256" key="3">
    <source>
        <dbReference type="ARBA" id="ARBA00022448"/>
    </source>
</evidence>
<evidence type="ECO:0000256" key="7">
    <source>
        <dbReference type="SAM" id="Phobius"/>
    </source>
</evidence>
<evidence type="ECO:0000256" key="5">
    <source>
        <dbReference type="ARBA" id="ARBA00022989"/>
    </source>
</evidence>
<evidence type="ECO:0000256" key="2">
    <source>
        <dbReference type="ARBA" id="ARBA00007965"/>
    </source>
</evidence>
<organism evidence="8 9">
    <name type="scientific">Aspergillus ruber (strain CBS 135680)</name>
    <dbReference type="NCBI Taxonomy" id="1388766"/>
    <lineage>
        <taxon>Eukaryota</taxon>
        <taxon>Fungi</taxon>
        <taxon>Dikarya</taxon>
        <taxon>Ascomycota</taxon>
        <taxon>Pezizomycotina</taxon>
        <taxon>Eurotiomycetes</taxon>
        <taxon>Eurotiomycetidae</taxon>
        <taxon>Eurotiales</taxon>
        <taxon>Aspergillaceae</taxon>
        <taxon>Aspergillus</taxon>
        <taxon>Aspergillus subgen. Aspergillus</taxon>
    </lineage>
</organism>
<dbReference type="GO" id="GO:0000329">
    <property type="term" value="C:fungal-type vacuole membrane"/>
    <property type="evidence" value="ECO:0007669"/>
    <property type="project" value="TreeGrafter"/>
</dbReference>
<dbReference type="PANTHER" id="PTHR10332:SF88">
    <property type="entry name" value="EQUILIBRATIVE NUCLEOSIDE TRANSPORTER 1, ISOFORM A"/>
    <property type="match status" value="1"/>
</dbReference>
<feature type="transmembrane region" description="Helical" evidence="7">
    <location>
        <begin position="285"/>
        <end position="307"/>
    </location>
</feature>
<feature type="transmembrane region" description="Helical" evidence="7">
    <location>
        <begin position="144"/>
        <end position="164"/>
    </location>
</feature>
<dbReference type="Pfam" id="PF01733">
    <property type="entry name" value="Nucleoside_tran"/>
    <property type="match status" value="2"/>
</dbReference>
<feature type="transmembrane region" description="Helical" evidence="7">
    <location>
        <begin position="425"/>
        <end position="448"/>
    </location>
</feature>
<gene>
    <name evidence="8" type="ORF">EURHEDRAFT_399048</name>
</gene>
<dbReference type="GeneID" id="63695014"/>
<dbReference type="STRING" id="1388766.A0A017STG6"/>
<evidence type="ECO:0000313" key="8">
    <source>
        <dbReference type="EMBL" id="EYE99909.1"/>
    </source>
</evidence>
<dbReference type="GO" id="GO:0015205">
    <property type="term" value="F:nucleobase transmembrane transporter activity"/>
    <property type="evidence" value="ECO:0007669"/>
    <property type="project" value="TreeGrafter"/>
</dbReference>
<name>A0A017STG6_ASPRC</name>